<feature type="transmembrane region" description="Helical" evidence="2">
    <location>
        <begin position="500"/>
        <end position="523"/>
    </location>
</feature>
<feature type="transmembrane region" description="Helical" evidence="2">
    <location>
        <begin position="46"/>
        <end position="65"/>
    </location>
</feature>
<feature type="transmembrane region" description="Helical" evidence="2">
    <location>
        <begin position="217"/>
        <end position="235"/>
    </location>
</feature>
<evidence type="ECO:0000313" key="3">
    <source>
        <dbReference type="EMBL" id="MBC9176148.1"/>
    </source>
</evidence>
<keyword evidence="3" id="KW-0378">Hydrolase</keyword>
<dbReference type="SUPFAM" id="SSF48452">
    <property type="entry name" value="TPR-like"/>
    <property type="match status" value="1"/>
</dbReference>
<accession>A0ABR7R342</accession>
<evidence type="ECO:0000313" key="4">
    <source>
        <dbReference type="Proteomes" id="UP000603940"/>
    </source>
</evidence>
<keyword evidence="1" id="KW-0802">TPR repeat</keyword>
<keyword evidence="3" id="KW-0645">Protease</keyword>
<gene>
    <name evidence="3" type="ORF">IBL25_04230</name>
</gene>
<dbReference type="Proteomes" id="UP000603940">
    <property type="component" value="Unassembled WGS sequence"/>
</dbReference>
<dbReference type="InterPro" id="IPR019734">
    <property type="entry name" value="TPR_rpt"/>
</dbReference>
<organism evidence="3 4">
    <name type="scientific">Pseudoroseomonas ludipueritiae</name>
    <dbReference type="NCBI Taxonomy" id="198093"/>
    <lineage>
        <taxon>Bacteria</taxon>
        <taxon>Pseudomonadati</taxon>
        <taxon>Pseudomonadota</taxon>
        <taxon>Alphaproteobacteria</taxon>
        <taxon>Acetobacterales</taxon>
        <taxon>Acetobacteraceae</taxon>
        <taxon>Pseudoroseomonas</taxon>
    </lineage>
</organism>
<sequence>MLDLDRVPGTGAFLYVAFLLTITLVIAQVGFLLADRVFSAGLPSSQATSLLLVLLVWAMTWLRAWHREGVDRGAMPASSDRQRLVEQRVSEIAARLLIKPPHVRFVKTFENRSAWVCGLFGRPTIVIENVFARFVDTPVFDGTIVHELSHVANGDARWKALSDAMAYWLTAILGLTFGIQAIRFLVDLQGEWPAVSVMAFGAAGWVHFRLLQAATDYLLPVAIPLILFRLSYAHLSRSREVAADWRALAAGYGEALAAVARGTARPVSMLDWLQAPFKIAPQPGRRAALLKAPERMCQSPLGDYVIAGGMFLLVSLAREDLKILQVDGVEAGLTFEFLSQLFLADPFIFLLLGITSIVWPIYAGLLVLRDFLVFWKRPWAGCLRVVQAVVCFELGMVLASAGWIGNLSEPGFLMLTGDFTLLDAISSRYAATLLVSAASVVVLCLVGLLWRWRVSRCGLRKGWLQTAEAVLLVYFAQNLLSVVAFVQYGDAMHDDETGRLVVVLAAVAALLVVVAVVGVAAFVRHPGRSAIIDVPDAPSRISSVPPPLALVGVRHKADFRRLMGSGGAVMLLSAACYWSYVEMDRRVIVLEAAGATERNDGAAKRIGELKQALEDRLSRANTVWTQPVVLAATGDGSRRVEWLGLLGRLLDRRSAPRRFTVRVGLPAAGQTAPQFGIPNVLEVDLPSDATGQAIQAAASSILSRTFPYLQFVSEKQAGVPERELRLLGERLLSGWPEGDTSAYNINYELGVIGEHQEDRVAAFNGYNRAFLARVGFSAARAGLAREYLRRGKADEAIQHFGAVLRERPYDEFSWFDMALAFRVKWKAETDAGRRAAIRTQVCHYVFAGQRLSAAFDQISYAGSGDDDPRILCKQDSRGSFGE</sequence>
<feature type="transmembrane region" description="Helical" evidence="2">
    <location>
        <begin position="429"/>
        <end position="450"/>
    </location>
</feature>
<feature type="transmembrane region" description="Helical" evidence="2">
    <location>
        <begin position="12"/>
        <end position="34"/>
    </location>
</feature>
<keyword evidence="2" id="KW-1133">Transmembrane helix</keyword>
<dbReference type="Gene3D" id="1.25.40.10">
    <property type="entry name" value="Tetratricopeptide repeat domain"/>
    <property type="match status" value="1"/>
</dbReference>
<feature type="repeat" description="TPR" evidence="1">
    <location>
        <begin position="777"/>
        <end position="810"/>
    </location>
</feature>
<comment type="caution">
    <text evidence="3">The sequence shown here is derived from an EMBL/GenBank/DDBJ whole genome shotgun (WGS) entry which is preliminary data.</text>
</comment>
<keyword evidence="4" id="KW-1185">Reference proteome</keyword>
<evidence type="ECO:0000256" key="1">
    <source>
        <dbReference type="PROSITE-ProRule" id="PRU00339"/>
    </source>
</evidence>
<feature type="transmembrane region" description="Helical" evidence="2">
    <location>
        <begin position="380"/>
        <end position="404"/>
    </location>
</feature>
<feature type="transmembrane region" description="Helical" evidence="2">
    <location>
        <begin position="471"/>
        <end position="488"/>
    </location>
</feature>
<dbReference type="RefSeq" id="WP_187777311.1">
    <property type="nucleotide sequence ID" value="NZ_JACTUZ010000008.1"/>
</dbReference>
<name>A0ABR7R342_9PROT</name>
<dbReference type="PROSITE" id="PS50005">
    <property type="entry name" value="TPR"/>
    <property type="match status" value="1"/>
</dbReference>
<proteinExistence type="predicted"/>
<protein>
    <submittedName>
        <fullName evidence="3">M48 family metalloprotease</fullName>
    </submittedName>
</protein>
<dbReference type="GO" id="GO:0008237">
    <property type="term" value="F:metallopeptidase activity"/>
    <property type="evidence" value="ECO:0007669"/>
    <property type="project" value="UniProtKB-KW"/>
</dbReference>
<reference evidence="3 4" key="1">
    <citation type="journal article" date="2009" name="Int. J. Syst. Evol. Microbiol.">
        <title>Transfer of Teichococcus ludipueritiae and Muricoccus roseus to the genus Roseomonas, as Roseomonas ludipueritiae comb. nov. and Roseomonas rosea comb. nov., respectively, and emended description of the genus Roseomonas.</title>
        <authorList>
            <person name="Sanchez-Porro C."/>
            <person name="Gallego V."/>
            <person name="Busse H.J."/>
            <person name="Kampfer P."/>
            <person name="Ventosa A."/>
        </authorList>
    </citation>
    <scope>NUCLEOTIDE SEQUENCE [LARGE SCALE GENOMIC DNA]</scope>
    <source>
        <strain evidence="3 4">DSM 14915</strain>
    </source>
</reference>
<keyword evidence="3" id="KW-0482">Metalloprotease</keyword>
<keyword evidence="2" id="KW-0812">Transmembrane</keyword>
<feature type="transmembrane region" description="Helical" evidence="2">
    <location>
        <begin position="347"/>
        <end position="368"/>
    </location>
</feature>
<evidence type="ECO:0000256" key="2">
    <source>
        <dbReference type="SAM" id="Phobius"/>
    </source>
</evidence>
<feature type="transmembrane region" description="Helical" evidence="2">
    <location>
        <begin position="166"/>
        <end position="186"/>
    </location>
</feature>
<dbReference type="Gene3D" id="3.30.2010.10">
    <property type="entry name" value="Metalloproteases ('zincins'), catalytic domain"/>
    <property type="match status" value="1"/>
</dbReference>
<keyword evidence="2" id="KW-0472">Membrane</keyword>
<dbReference type="EMBL" id="JACTUZ010000008">
    <property type="protein sequence ID" value="MBC9176148.1"/>
    <property type="molecule type" value="Genomic_DNA"/>
</dbReference>
<dbReference type="InterPro" id="IPR011990">
    <property type="entry name" value="TPR-like_helical_dom_sf"/>
</dbReference>
<feature type="transmembrane region" description="Helical" evidence="2">
    <location>
        <begin position="562"/>
        <end position="580"/>
    </location>
</feature>